<feature type="domain" description="Thioredoxin" evidence="1">
    <location>
        <begin position="241"/>
        <end position="374"/>
    </location>
</feature>
<comment type="caution">
    <text evidence="2">The sequence shown here is derived from an EMBL/GenBank/DDBJ whole genome shotgun (WGS) entry which is preliminary data.</text>
</comment>
<protein>
    <submittedName>
        <fullName evidence="2">Peroxiredoxin</fullName>
    </submittedName>
</protein>
<organism evidence="2 3">
    <name type="scientific">Mongoliibacter ruber</name>
    <dbReference type="NCBI Taxonomy" id="1750599"/>
    <lineage>
        <taxon>Bacteria</taxon>
        <taxon>Pseudomonadati</taxon>
        <taxon>Bacteroidota</taxon>
        <taxon>Cytophagia</taxon>
        <taxon>Cytophagales</taxon>
        <taxon>Cyclobacteriaceae</taxon>
        <taxon>Mongoliibacter</taxon>
    </lineage>
</organism>
<dbReference type="InterPro" id="IPR000866">
    <property type="entry name" value="AhpC/TSA"/>
</dbReference>
<dbReference type="GO" id="GO:0016209">
    <property type="term" value="F:antioxidant activity"/>
    <property type="evidence" value="ECO:0007669"/>
    <property type="project" value="InterPro"/>
</dbReference>
<dbReference type="OrthoDB" id="1099669at2"/>
<dbReference type="InterPro" id="IPR013766">
    <property type="entry name" value="Thioredoxin_domain"/>
</dbReference>
<accession>A0A2T0WQN6</accession>
<dbReference type="RefSeq" id="WP_106132793.1">
    <property type="nucleotide sequence ID" value="NZ_PVTR01000003.1"/>
</dbReference>
<dbReference type="SUPFAM" id="SSF52833">
    <property type="entry name" value="Thioredoxin-like"/>
    <property type="match status" value="1"/>
</dbReference>
<dbReference type="PANTHER" id="PTHR42852:SF13">
    <property type="entry name" value="PROTEIN DIPZ"/>
    <property type="match status" value="1"/>
</dbReference>
<dbReference type="EMBL" id="PVTR01000003">
    <property type="protein sequence ID" value="PRY89000.1"/>
    <property type="molecule type" value="Genomic_DNA"/>
</dbReference>
<proteinExistence type="predicted"/>
<evidence type="ECO:0000313" key="3">
    <source>
        <dbReference type="Proteomes" id="UP000238157"/>
    </source>
</evidence>
<dbReference type="Proteomes" id="UP000238157">
    <property type="component" value="Unassembled WGS sequence"/>
</dbReference>
<dbReference type="AlphaFoldDB" id="A0A2T0WQN6"/>
<dbReference type="Pfam" id="PF00578">
    <property type="entry name" value="AhpC-TSA"/>
    <property type="match status" value="1"/>
</dbReference>
<dbReference type="InterPro" id="IPR036249">
    <property type="entry name" value="Thioredoxin-like_sf"/>
</dbReference>
<dbReference type="CDD" id="cd02966">
    <property type="entry name" value="TlpA_like_family"/>
    <property type="match status" value="1"/>
</dbReference>
<keyword evidence="3" id="KW-1185">Reference proteome</keyword>
<evidence type="ECO:0000313" key="2">
    <source>
        <dbReference type="EMBL" id="PRY89000.1"/>
    </source>
</evidence>
<dbReference type="PROSITE" id="PS51352">
    <property type="entry name" value="THIOREDOXIN_2"/>
    <property type="match status" value="1"/>
</dbReference>
<gene>
    <name evidence="2" type="ORF">CLW00_103120</name>
</gene>
<dbReference type="Gene3D" id="3.40.30.10">
    <property type="entry name" value="Glutaredoxin"/>
    <property type="match status" value="1"/>
</dbReference>
<evidence type="ECO:0000259" key="1">
    <source>
        <dbReference type="PROSITE" id="PS51352"/>
    </source>
</evidence>
<dbReference type="InterPro" id="IPR050553">
    <property type="entry name" value="Thioredoxin_ResA/DsbE_sf"/>
</dbReference>
<sequence length="374" mass="43331">MSNFDRVSLFVVFISLLSACSKPESPEELLQRSQEKYFSSMAYSYNTTLIWPHPMFDEVDTFRYELQFEKHPNELLDYNFIGTSARSTSIYQDNTLTLYIHKDSTVQMLDADTLRKSPDRLMSNMQLTFSPLKILKNGDLLYKGDTAIQNKTYRLFYKVLLDKVFEETKVYSENQVLINPANAQIALIRHLLFHDDKPKQFIDAWFDKQEFFDNPRALEINLHQGYVTATNDKKKSNRKLLQPGKNAPDFLLSDLEGNKVNLKDYRGKRVLLDFSMINCGFCKHALDHFNKADFSFASDVEVFYINPVDSLERMQMYVEKVNIPFTVLLSSDELAALYGVSGYPSFFILDEKGTITDAFAGYFPEKFEGLRESL</sequence>
<dbReference type="PANTHER" id="PTHR42852">
    <property type="entry name" value="THIOL:DISULFIDE INTERCHANGE PROTEIN DSBE"/>
    <property type="match status" value="1"/>
</dbReference>
<dbReference type="GO" id="GO:0016491">
    <property type="term" value="F:oxidoreductase activity"/>
    <property type="evidence" value="ECO:0007669"/>
    <property type="project" value="InterPro"/>
</dbReference>
<dbReference type="PROSITE" id="PS51257">
    <property type="entry name" value="PROKAR_LIPOPROTEIN"/>
    <property type="match status" value="1"/>
</dbReference>
<reference evidence="2 3" key="1">
    <citation type="submission" date="2018-03" db="EMBL/GenBank/DDBJ databases">
        <title>Genomic Encyclopedia of Archaeal and Bacterial Type Strains, Phase II (KMG-II): from individual species to whole genera.</title>
        <authorList>
            <person name="Goeker M."/>
        </authorList>
    </citation>
    <scope>NUCLEOTIDE SEQUENCE [LARGE SCALE GENOMIC DNA]</scope>
    <source>
        <strain evidence="2 3">DSM 27929</strain>
    </source>
</reference>
<name>A0A2T0WQN6_9BACT</name>